<dbReference type="Gene3D" id="4.10.240.10">
    <property type="entry name" value="Zn(2)-C6 fungal-type DNA-binding domain"/>
    <property type="match status" value="1"/>
</dbReference>
<dbReference type="SMART" id="SM00066">
    <property type="entry name" value="GAL4"/>
    <property type="match status" value="1"/>
</dbReference>
<dbReference type="CDD" id="cd00067">
    <property type="entry name" value="GAL4"/>
    <property type="match status" value="1"/>
</dbReference>
<dbReference type="InterPro" id="IPR052360">
    <property type="entry name" value="Transcr_Regulatory_Proteins"/>
</dbReference>
<dbReference type="PROSITE" id="PS50048">
    <property type="entry name" value="ZN2_CY6_FUNGAL_2"/>
    <property type="match status" value="1"/>
</dbReference>
<dbReference type="PANTHER" id="PTHR36206">
    <property type="entry name" value="ASPERCRYPTIN BIOSYNTHESIS CLUSTER-SPECIFIC TRANSCRIPTION REGULATOR ATNN-RELATED"/>
    <property type="match status" value="1"/>
</dbReference>
<dbReference type="GO" id="GO:0008270">
    <property type="term" value="F:zinc ion binding"/>
    <property type="evidence" value="ECO:0007669"/>
    <property type="project" value="InterPro"/>
</dbReference>
<dbReference type="GO" id="GO:0003677">
    <property type="term" value="F:DNA binding"/>
    <property type="evidence" value="ECO:0007669"/>
    <property type="project" value="UniProtKB-KW"/>
</dbReference>
<organism evidence="9">
    <name type="scientific">Bionectria ochroleuca</name>
    <name type="common">Gliocladium roseum</name>
    <dbReference type="NCBI Taxonomy" id="29856"/>
    <lineage>
        <taxon>Eukaryota</taxon>
        <taxon>Fungi</taxon>
        <taxon>Dikarya</taxon>
        <taxon>Ascomycota</taxon>
        <taxon>Pezizomycotina</taxon>
        <taxon>Sordariomycetes</taxon>
        <taxon>Hypocreomycetidae</taxon>
        <taxon>Hypocreales</taxon>
        <taxon>Bionectriaceae</taxon>
        <taxon>Clonostachys</taxon>
    </lineage>
</organism>
<evidence type="ECO:0000259" key="8">
    <source>
        <dbReference type="PROSITE" id="PS50048"/>
    </source>
</evidence>
<keyword evidence="5" id="KW-0804">Transcription</keyword>
<feature type="non-terminal residue" evidence="9">
    <location>
        <position position="580"/>
    </location>
</feature>
<evidence type="ECO:0000256" key="7">
    <source>
        <dbReference type="SAM" id="MobiDB-lite"/>
    </source>
</evidence>
<protein>
    <recommendedName>
        <fullName evidence="8">Zn(2)-C6 fungal-type domain-containing protein</fullName>
    </recommendedName>
</protein>
<feature type="domain" description="Zn(2)-C6 fungal-type" evidence="8">
    <location>
        <begin position="38"/>
        <end position="66"/>
    </location>
</feature>
<evidence type="ECO:0000313" key="9">
    <source>
        <dbReference type="EMBL" id="CEO54497.1"/>
    </source>
</evidence>
<dbReference type="InterPro" id="IPR036864">
    <property type="entry name" value="Zn2-C6_fun-type_DNA-bd_sf"/>
</dbReference>
<accession>A0A0B7KGD8</accession>
<dbReference type="AlphaFoldDB" id="A0A0B7KGD8"/>
<dbReference type="EMBL" id="CDPU01000043">
    <property type="protein sequence ID" value="CEO54497.1"/>
    <property type="molecule type" value="Genomic_DNA"/>
</dbReference>
<dbReference type="GO" id="GO:0000981">
    <property type="term" value="F:DNA-binding transcription factor activity, RNA polymerase II-specific"/>
    <property type="evidence" value="ECO:0007669"/>
    <property type="project" value="InterPro"/>
</dbReference>
<name>A0A0B7KGD8_BIOOC</name>
<evidence type="ECO:0000256" key="1">
    <source>
        <dbReference type="ARBA" id="ARBA00022723"/>
    </source>
</evidence>
<evidence type="ECO:0000256" key="4">
    <source>
        <dbReference type="ARBA" id="ARBA00023125"/>
    </source>
</evidence>
<evidence type="ECO:0000256" key="5">
    <source>
        <dbReference type="ARBA" id="ARBA00023163"/>
    </source>
</evidence>
<proteinExistence type="predicted"/>
<evidence type="ECO:0000256" key="3">
    <source>
        <dbReference type="ARBA" id="ARBA00023015"/>
    </source>
</evidence>
<evidence type="ECO:0000256" key="6">
    <source>
        <dbReference type="ARBA" id="ARBA00023242"/>
    </source>
</evidence>
<keyword evidence="3" id="KW-0805">Transcription regulation</keyword>
<keyword evidence="1" id="KW-0479">Metal-binding</keyword>
<evidence type="ECO:0000256" key="2">
    <source>
        <dbReference type="ARBA" id="ARBA00022833"/>
    </source>
</evidence>
<reference evidence="9" key="1">
    <citation type="submission" date="2015-01" db="EMBL/GenBank/DDBJ databases">
        <authorList>
            <person name="Durling Mikael"/>
        </authorList>
    </citation>
    <scope>NUCLEOTIDE SEQUENCE</scope>
</reference>
<dbReference type="PROSITE" id="PS00463">
    <property type="entry name" value="ZN2_CY6_FUNGAL_1"/>
    <property type="match status" value="1"/>
</dbReference>
<keyword evidence="4" id="KW-0238">DNA-binding</keyword>
<gene>
    <name evidence="9" type="ORF">BN869_000010555_1</name>
</gene>
<keyword evidence="2" id="KW-0862">Zinc</keyword>
<dbReference type="InterPro" id="IPR001138">
    <property type="entry name" value="Zn2Cys6_DnaBD"/>
</dbReference>
<feature type="region of interest" description="Disordered" evidence="7">
    <location>
        <begin position="1"/>
        <end position="29"/>
    </location>
</feature>
<sequence>MPQAHRQVAIAPRPAGTSVVASLQPKKRRASKPKVRTGCVSCKIRRIKCDERKPTCEKCSKDGFSCDSYEGPPHSTSTAKALMPRWPRPHWRNPHISRFVKQDDAHYFDFFRGQLVYELSGYSHSEFWLRIVPCESTLDRCALESVLAIGALSTAIRLAPQHSTQSTRRPSALHPWSVIVMANIHHEAAVRHYIKALALFRNRLEAEMNKASPRSLLIVSLLLITFELLQGDMKSADSLITRSITLLKHTLKLHRQEGLPHQVQAPRPLEDDLEDMEHLLPLISIMGGYTPFLLSQSSNIQLWDTTCGMDLLIADQPSISKLDVQWNKYHARAVAFIGATMNFRTLPLPQQRDIEEQKNLFFAQLRVWQIEIDSWCKGGETFVDPVQIRTLQIMQIQHQTLLICVSCCLDATDMIYDNFEAEFRVLLTRCVKYLRESRPTYLFTLSTSILSALLVVVNRCRVHNIRMMAAGIIRQIQWREGAWEPALMLNGKLGGVLMEERSRNKDGFIPSDCRWFWAATEWEAGRKQLIATYARAVPDASGQPVNKTLVLDPDKILDVCSDIGCLVDHDIEYLDLLSGI</sequence>
<keyword evidence="6" id="KW-0539">Nucleus</keyword>
<dbReference type="PANTHER" id="PTHR36206:SF4">
    <property type="entry name" value="HYPOTHETICAL CONSERVED PROTEIN (EUROFUNG)-RELATED"/>
    <property type="match status" value="1"/>
</dbReference>
<dbReference type="SUPFAM" id="SSF57701">
    <property type="entry name" value="Zn2/Cys6 DNA-binding domain"/>
    <property type="match status" value="1"/>
</dbReference>
<dbReference type="Pfam" id="PF00172">
    <property type="entry name" value="Zn_clus"/>
    <property type="match status" value="1"/>
</dbReference>